<evidence type="ECO:0000256" key="11">
    <source>
        <dbReference type="ARBA" id="ARBA00022985"/>
    </source>
</evidence>
<evidence type="ECO:0000256" key="12">
    <source>
        <dbReference type="ARBA" id="ARBA00023136"/>
    </source>
</evidence>
<evidence type="ECO:0000256" key="2">
    <source>
        <dbReference type="ARBA" id="ARBA00004713"/>
    </source>
</evidence>
<evidence type="ECO:0000256" key="13">
    <source>
        <dbReference type="ARBA" id="ARBA00029511"/>
    </source>
</evidence>
<keyword evidence="9 15" id="KW-0418">Kinase</keyword>
<evidence type="ECO:0000256" key="4">
    <source>
        <dbReference type="ARBA" id="ARBA00011988"/>
    </source>
</evidence>
<evidence type="ECO:0000256" key="6">
    <source>
        <dbReference type="ARBA" id="ARBA00022519"/>
    </source>
</evidence>
<keyword evidence="17" id="KW-1185">Reference proteome</keyword>
<dbReference type="HAMAP" id="MF_00521">
    <property type="entry name" value="KDO_kinase"/>
    <property type="match status" value="1"/>
</dbReference>
<evidence type="ECO:0000256" key="14">
    <source>
        <dbReference type="ARBA" id="ARBA00034417"/>
    </source>
</evidence>
<evidence type="ECO:0000256" key="7">
    <source>
        <dbReference type="ARBA" id="ARBA00022679"/>
    </source>
</evidence>
<keyword evidence="6 15" id="KW-0997">Cell inner membrane</keyword>
<comment type="subcellular location">
    <subcellularLocation>
        <location evidence="1 15">Cell inner membrane</location>
        <topology evidence="1 15">Peripheral membrane protein</topology>
        <orientation evidence="1 15">Cytoplasmic side</orientation>
    </subcellularLocation>
</comment>
<dbReference type="SUPFAM" id="SSF56112">
    <property type="entry name" value="Protein kinase-like (PK-like)"/>
    <property type="match status" value="1"/>
</dbReference>
<dbReference type="RefSeq" id="WP_386823962.1">
    <property type="nucleotide sequence ID" value="NZ_JBHTIF010000001.1"/>
</dbReference>
<accession>A0ABW2YD58</accession>
<gene>
    <name evidence="15" type="primary">kdkA</name>
    <name evidence="16" type="ORF">ACFQ0E_12035</name>
</gene>
<dbReference type="GO" id="GO:0016301">
    <property type="term" value="F:kinase activity"/>
    <property type="evidence" value="ECO:0007669"/>
    <property type="project" value="UniProtKB-KW"/>
</dbReference>
<keyword evidence="8 15" id="KW-0547">Nucleotide-binding</keyword>
<keyword evidence="7 15" id="KW-0808">Transferase</keyword>
<comment type="similarity">
    <text evidence="3 15">Belongs to the protein kinase superfamily. KdkA/RfaP family.</text>
</comment>
<keyword evidence="5 15" id="KW-1003">Cell membrane</keyword>
<evidence type="ECO:0000313" key="16">
    <source>
        <dbReference type="EMBL" id="MFD0726322.1"/>
    </source>
</evidence>
<comment type="caution">
    <text evidence="16">The sequence shown here is derived from an EMBL/GenBank/DDBJ whole genome shotgun (WGS) entry which is preliminary data.</text>
</comment>
<evidence type="ECO:0000256" key="1">
    <source>
        <dbReference type="ARBA" id="ARBA00004515"/>
    </source>
</evidence>
<organism evidence="16 17">
    <name type="scientific">Lysobacter brunescens</name>
    <dbReference type="NCBI Taxonomy" id="262323"/>
    <lineage>
        <taxon>Bacteria</taxon>
        <taxon>Pseudomonadati</taxon>
        <taxon>Pseudomonadota</taxon>
        <taxon>Gammaproteobacteria</taxon>
        <taxon>Lysobacterales</taxon>
        <taxon>Lysobacteraceae</taxon>
        <taxon>Lysobacter</taxon>
    </lineage>
</organism>
<dbReference type="Pfam" id="PF06293">
    <property type="entry name" value="Kdo"/>
    <property type="match status" value="1"/>
</dbReference>
<evidence type="ECO:0000313" key="17">
    <source>
        <dbReference type="Proteomes" id="UP001597110"/>
    </source>
</evidence>
<protein>
    <recommendedName>
        <fullName evidence="13 15">3-deoxy-D-manno-octulosonic acid kinase</fullName>
        <shortName evidence="15">Kdo kinase</shortName>
        <ecNumber evidence="4 15">2.7.1.166</ecNumber>
    </recommendedName>
</protein>
<keyword evidence="12 15" id="KW-0472">Membrane</keyword>
<dbReference type="EC" id="2.7.1.166" evidence="4 15"/>
<dbReference type="Proteomes" id="UP001597110">
    <property type="component" value="Unassembled WGS sequence"/>
</dbReference>
<name>A0ABW2YD58_9GAMM</name>
<sequence length="268" mass="29498">MVAFDASESLMPFRAVRGGGAAAGAALTGAILFDLERLRQAGLKAADPAWFDPASWGEHARVVGSGGRGGAWFIDAASGGVPLGAMVLRHYLRGGVAAKFSRDRFLWHGAERARSFAEFRLLREALRRKLPVPRPVAAIYWREGLRYRAGILLERLCGVASLADLATARGGEAPWDLAGQLIARMHRAGLDHADLNAHNLLFDDAGRGWIIDLDRGQWRIPATAWRERNLARLQRSLLKLSGARDVAEVERDYARLRSAYDAHWQRGT</sequence>
<reference evidence="17" key="1">
    <citation type="journal article" date="2019" name="Int. J. Syst. Evol. Microbiol.">
        <title>The Global Catalogue of Microorganisms (GCM) 10K type strain sequencing project: providing services to taxonomists for standard genome sequencing and annotation.</title>
        <authorList>
            <consortium name="The Broad Institute Genomics Platform"/>
            <consortium name="The Broad Institute Genome Sequencing Center for Infectious Disease"/>
            <person name="Wu L."/>
            <person name="Ma J."/>
        </authorList>
    </citation>
    <scope>NUCLEOTIDE SEQUENCE [LARGE SCALE GENOMIC DNA]</scope>
    <source>
        <strain evidence="17">CCUG 55585</strain>
    </source>
</reference>
<comment type="pathway">
    <text evidence="2 15">Bacterial outer membrane biogenesis; LPS core biosynthesis.</text>
</comment>
<evidence type="ECO:0000256" key="8">
    <source>
        <dbReference type="ARBA" id="ARBA00022741"/>
    </source>
</evidence>
<dbReference type="EMBL" id="JBHTIF010000001">
    <property type="protein sequence ID" value="MFD0726322.1"/>
    <property type="molecule type" value="Genomic_DNA"/>
</dbReference>
<proteinExistence type="inferred from homology"/>
<evidence type="ECO:0000256" key="10">
    <source>
        <dbReference type="ARBA" id="ARBA00022840"/>
    </source>
</evidence>
<evidence type="ECO:0000256" key="3">
    <source>
        <dbReference type="ARBA" id="ARBA00010327"/>
    </source>
</evidence>
<dbReference type="NCBIfam" id="NF002475">
    <property type="entry name" value="PRK01723.1"/>
    <property type="match status" value="1"/>
</dbReference>
<dbReference type="Gene3D" id="1.10.510.10">
    <property type="entry name" value="Transferase(Phosphotransferase) domain 1"/>
    <property type="match status" value="1"/>
</dbReference>
<evidence type="ECO:0000256" key="15">
    <source>
        <dbReference type="HAMAP-Rule" id="MF_00521"/>
    </source>
</evidence>
<dbReference type="InterPro" id="IPR022826">
    <property type="entry name" value="KDO_kinase"/>
</dbReference>
<keyword evidence="10 15" id="KW-0067">ATP-binding</keyword>
<dbReference type="InterPro" id="IPR011009">
    <property type="entry name" value="Kinase-like_dom_sf"/>
</dbReference>
<keyword evidence="11 15" id="KW-0448">Lipopolysaccharide biosynthesis</keyword>
<comment type="catalytic activity">
    <reaction evidence="14 15">
        <text>an alpha-Kdo-(2-&gt;6)-lipid IVA + ATP = a 4-O-phospho-alpha-Kdo-(2-&gt;6)-lipid IVA + ADP + H(+)</text>
        <dbReference type="Rhea" id="RHEA:74271"/>
        <dbReference type="ChEBI" id="CHEBI:15378"/>
        <dbReference type="ChEBI" id="CHEBI:30616"/>
        <dbReference type="ChEBI" id="CHEBI:176428"/>
        <dbReference type="ChEBI" id="CHEBI:193140"/>
        <dbReference type="ChEBI" id="CHEBI:456216"/>
        <dbReference type="EC" id="2.7.1.166"/>
    </reaction>
</comment>
<feature type="active site" evidence="15">
    <location>
        <position position="194"/>
    </location>
</feature>
<evidence type="ECO:0000256" key="9">
    <source>
        <dbReference type="ARBA" id="ARBA00022777"/>
    </source>
</evidence>
<comment type="function">
    <text evidence="15">Catalyzes the ATP-dependent phosphorylation of the 3-deoxy-D-manno-octulosonic acid (Kdo) residue in Kdo-lipid IV(A) at the 4-OH position.</text>
</comment>
<evidence type="ECO:0000256" key="5">
    <source>
        <dbReference type="ARBA" id="ARBA00022475"/>
    </source>
</evidence>